<dbReference type="eggNOG" id="COG0438">
    <property type="taxonomic scope" value="Bacteria"/>
</dbReference>
<dbReference type="OrthoDB" id="433681at2"/>
<reference evidence="5 6" key="1">
    <citation type="journal article" date="2011" name="J. Bacteriol.">
        <title>Genome sequence of Salinisphaera shabanensis, a gammaproteobacterium from the harsh, variable environment of the brine-seawater interface of the Shaban Deep in the Red Sea.</title>
        <authorList>
            <person name="Antunes A."/>
            <person name="Alam I."/>
            <person name="Bajic V.B."/>
            <person name="Stingl U."/>
        </authorList>
    </citation>
    <scope>NUCLEOTIDE SEQUENCE [LARGE SCALE GENOMIC DNA]</scope>
    <source>
        <strain evidence="5 6">E1L3A</strain>
    </source>
</reference>
<feature type="domain" description="Glycosyltransferase subfamily 4-like N-terminal" evidence="4">
    <location>
        <begin position="18"/>
        <end position="175"/>
    </location>
</feature>
<dbReference type="STRING" id="1033802.SSPSH_003756"/>
<sequence length="383" mass="43043">MSGASKRIAIAFRGIGDIGGTNNTITDHARYFKRLGHEVDLIGGKVHKGGVSPDMGRAVRIQRLPVLSRYKWRWFAARAQRHIDQHGYDFVAGHGHHYRQHVLSMHNCLHLAHEVLHGGALDPRGTLAEIHDRIFAEDGFRLCICNSKLMRNDLSQRYGVDIDRLPVIYPGYRPEKFSRCDRDRYRSAVREELGCDEGTTLIGLITSGDYHKRGLDILLHGYAALENRQRQSSMLLVLGKQASASYFIAEARALGIADRMRFVPHTLQPQRYFHALDICAHPARIEEFGQVVQEAFACGVPVVTSKRVGATELLPKNLYDALPDAPTAANISAQLDRLIRNEHERRAIADQMIEQVCCNTAETNFRATLDVYRQAGLDISVDS</sequence>
<dbReference type="InterPro" id="IPR001296">
    <property type="entry name" value="Glyco_trans_1"/>
</dbReference>
<gene>
    <name evidence="5" type="primary">mshA</name>
    <name evidence="5" type="ORF">SSPSH_003756</name>
</gene>
<proteinExistence type="predicted"/>
<dbReference type="Proteomes" id="UP000006242">
    <property type="component" value="Unassembled WGS sequence"/>
</dbReference>
<dbReference type="EMBL" id="AFNV02000040">
    <property type="protein sequence ID" value="ERJ17433.1"/>
    <property type="molecule type" value="Genomic_DNA"/>
</dbReference>
<dbReference type="Gene3D" id="3.40.50.2000">
    <property type="entry name" value="Glycogen Phosphorylase B"/>
    <property type="match status" value="2"/>
</dbReference>
<keyword evidence="2 5" id="KW-0808">Transferase</keyword>
<dbReference type="CDD" id="cd03801">
    <property type="entry name" value="GT4_PimA-like"/>
    <property type="match status" value="1"/>
</dbReference>
<dbReference type="SUPFAM" id="SSF53756">
    <property type="entry name" value="UDP-Glycosyltransferase/glycogen phosphorylase"/>
    <property type="match status" value="1"/>
</dbReference>
<dbReference type="RefSeq" id="WP_021031973.1">
    <property type="nucleotide sequence ID" value="NZ_AFNV02000040.1"/>
</dbReference>
<name>U2FSK6_9GAMM</name>
<dbReference type="InterPro" id="IPR028098">
    <property type="entry name" value="Glyco_trans_4-like_N"/>
</dbReference>
<dbReference type="Pfam" id="PF00534">
    <property type="entry name" value="Glycos_transf_1"/>
    <property type="match status" value="1"/>
</dbReference>
<organism evidence="5 6">
    <name type="scientific">Salinisphaera shabanensis E1L3A</name>
    <dbReference type="NCBI Taxonomy" id="1033802"/>
    <lineage>
        <taxon>Bacteria</taxon>
        <taxon>Pseudomonadati</taxon>
        <taxon>Pseudomonadota</taxon>
        <taxon>Gammaproteobacteria</taxon>
        <taxon>Salinisphaerales</taxon>
        <taxon>Salinisphaeraceae</taxon>
        <taxon>Salinisphaera</taxon>
    </lineage>
</organism>
<keyword evidence="1 5" id="KW-0328">Glycosyltransferase</keyword>
<dbReference type="Pfam" id="PF13439">
    <property type="entry name" value="Glyco_transf_4"/>
    <property type="match status" value="1"/>
</dbReference>
<evidence type="ECO:0000259" key="4">
    <source>
        <dbReference type="Pfam" id="PF13439"/>
    </source>
</evidence>
<evidence type="ECO:0000313" key="6">
    <source>
        <dbReference type="Proteomes" id="UP000006242"/>
    </source>
</evidence>
<comment type="caution">
    <text evidence="5">The sequence shown here is derived from an EMBL/GenBank/DDBJ whole genome shotgun (WGS) entry which is preliminary data.</text>
</comment>
<accession>U2FSK6</accession>
<evidence type="ECO:0000313" key="5">
    <source>
        <dbReference type="EMBL" id="ERJ17433.1"/>
    </source>
</evidence>
<dbReference type="GO" id="GO:0016757">
    <property type="term" value="F:glycosyltransferase activity"/>
    <property type="evidence" value="ECO:0007669"/>
    <property type="project" value="UniProtKB-KW"/>
</dbReference>
<dbReference type="PANTHER" id="PTHR12526:SF510">
    <property type="entry name" value="D-INOSITOL 3-PHOSPHATE GLYCOSYLTRANSFERASE"/>
    <property type="match status" value="1"/>
</dbReference>
<reference evidence="5 6" key="2">
    <citation type="journal article" date="2013" name="PLoS ONE">
        <title>INDIGO - INtegrated Data Warehouse of MIcrobial GenOmes with Examples from the Red Sea Extremophiles.</title>
        <authorList>
            <person name="Alam I."/>
            <person name="Antunes A."/>
            <person name="Kamau A.A."/>
            <person name="Ba Alawi W."/>
            <person name="Kalkatawi M."/>
            <person name="Stingl U."/>
            <person name="Bajic V.B."/>
        </authorList>
    </citation>
    <scope>NUCLEOTIDE SEQUENCE [LARGE SCALE GENOMIC DNA]</scope>
    <source>
        <strain evidence="5 6">E1L3A</strain>
    </source>
</reference>
<evidence type="ECO:0000259" key="3">
    <source>
        <dbReference type="Pfam" id="PF00534"/>
    </source>
</evidence>
<dbReference type="AlphaFoldDB" id="U2FSK6"/>
<protein>
    <submittedName>
        <fullName evidence="5">D-inositol 3-phosphate glycosyltransferase protein</fullName>
        <ecNumber evidence="5">2.4.1.-</ecNumber>
    </submittedName>
</protein>
<feature type="domain" description="Glycosyl transferase family 1" evidence="3">
    <location>
        <begin position="211"/>
        <end position="350"/>
    </location>
</feature>
<dbReference type="PANTHER" id="PTHR12526">
    <property type="entry name" value="GLYCOSYLTRANSFERASE"/>
    <property type="match status" value="1"/>
</dbReference>
<dbReference type="GO" id="GO:1901135">
    <property type="term" value="P:carbohydrate derivative metabolic process"/>
    <property type="evidence" value="ECO:0007669"/>
    <property type="project" value="UniProtKB-ARBA"/>
</dbReference>
<evidence type="ECO:0000256" key="2">
    <source>
        <dbReference type="ARBA" id="ARBA00022679"/>
    </source>
</evidence>
<evidence type="ECO:0000256" key="1">
    <source>
        <dbReference type="ARBA" id="ARBA00022676"/>
    </source>
</evidence>
<keyword evidence="6" id="KW-1185">Reference proteome</keyword>
<dbReference type="EC" id="2.4.1.-" evidence="5"/>